<feature type="compositionally biased region" description="Low complexity" evidence="1">
    <location>
        <begin position="825"/>
        <end position="839"/>
    </location>
</feature>
<proteinExistence type="predicted"/>
<dbReference type="Pfam" id="PF09379">
    <property type="entry name" value="FERM_N"/>
    <property type="match status" value="1"/>
</dbReference>
<dbReference type="EMBL" id="JXXN02003263">
    <property type="protein sequence ID" value="THD21775.1"/>
    <property type="molecule type" value="Genomic_DNA"/>
</dbReference>
<dbReference type="GO" id="GO:0005856">
    <property type="term" value="C:cytoskeleton"/>
    <property type="evidence" value="ECO:0007669"/>
    <property type="project" value="TreeGrafter"/>
</dbReference>
<dbReference type="InterPro" id="IPR029071">
    <property type="entry name" value="Ubiquitin-like_domsf"/>
</dbReference>
<dbReference type="CDD" id="cd14473">
    <property type="entry name" value="FERM_B-lobe"/>
    <property type="match status" value="2"/>
</dbReference>
<dbReference type="CDD" id="cd01765">
    <property type="entry name" value="FERM_F0_F1"/>
    <property type="match status" value="1"/>
</dbReference>
<protein>
    <recommendedName>
        <fullName evidence="2">FERM domain-containing protein</fullName>
    </recommendedName>
</protein>
<evidence type="ECO:0000313" key="3">
    <source>
        <dbReference type="EMBL" id="THD21775.1"/>
    </source>
</evidence>
<dbReference type="Proteomes" id="UP000230066">
    <property type="component" value="Unassembled WGS sequence"/>
</dbReference>
<feature type="compositionally biased region" description="Polar residues" evidence="1">
    <location>
        <begin position="809"/>
        <end position="818"/>
    </location>
</feature>
<feature type="region of interest" description="Disordered" evidence="1">
    <location>
        <begin position="179"/>
        <end position="221"/>
    </location>
</feature>
<feature type="region of interest" description="Disordered" evidence="1">
    <location>
        <begin position="38"/>
        <end position="67"/>
    </location>
</feature>
<dbReference type="Gene3D" id="3.10.20.90">
    <property type="entry name" value="Phosphatidylinositol 3-kinase Catalytic Subunit, Chain A, domain 1"/>
    <property type="match status" value="1"/>
</dbReference>
<evidence type="ECO:0000313" key="4">
    <source>
        <dbReference type="Proteomes" id="UP000230066"/>
    </source>
</evidence>
<dbReference type="InterPro" id="IPR019748">
    <property type="entry name" value="FERM_central"/>
</dbReference>
<feature type="region of interest" description="Disordered" evidence="1">
    <location>
        <begin position="942"/>
        <end position="962"/>
    </location>
</feature>
<dbReference type="InterPro" id="IPR014352">
    <property type="entry name" value="FERM/acyl-CoA-bd_prot_sf"/>
</dbReference>
<dbReference type="Gene3D" id="2.30.29.30">
    <property type="entry name" value="Pleckstrin-homology domain (PH domain)/Phosphotyrosine-binding domain (PTB)"/>
    <property type="match status" value="1"/>
</dbReference>
<dbReference type="PROSITE" id="PS50057">
    <property type="entry name" value="FERM_3"/>
    <property type="match status" value="1"/>
</dbReference>
<dbReference type="Gene3D" id="1.20.80.10">
    <property type="match status" value="1"/>
</dbReference>
<accession>A0A4E0R3L6</accession>
<dbReference type="GO" id="GO:0031032">
    <property type="term" value="P:actomyosin structure organization"/>
    <property type="evidence" value="ECO:0007669"/>
    <property type="project" value="TreeGrafter"/>
</dbReference>
<dbReference type="Pfam" id="PF09380">
    <property type="entry name" value="FERM_C"/>
    <property type="match status" value="1"/>
</dbReference>
<feature type="compositionally biased region" description="Polar residues" evidence="1">
    <location>
        <begin position="40"/>
        <end position="54"/>
    </location>
</feature>
<dbReference type="AlphaFoldDB" id="A0A4E0R3L6"/>
<feature type="region of interest" description="Disordered" evidence="1">
    <location>
        <begin position="326"/>
        <end position="363"/>
    </location>
</feature>
<dbReference type="Pfam" id="PF00373">
    <property type="entry name" value="FERM_M"/>
    <property type="match status" value="1"/>
</dbReference>
<evidence type="ECO:0000259" key="2">
    <source>
        <dbReference type="PROSITE" id="PS50057"/>
    </source>
</evidence>
<dbReference type="SUPFAM" id="SSF54236">
    <property type="entry name" value="Ubiquitin-like"/>
    <property type="match status" value="1"/>
</dbReference>
<dbReference type="PANTHER" id="PTHR23280">
    <property type="entry name" value="4.1 G PROTEIN"/>
    <property type="match status" value="1"/>
</dbReference>
<feature type="domain" description="FERM" evidence="2">
    <location>
        <begin position="105"/>
        <end position="718"/>
    </location>
</feature>
<dbReference type="SUPFAM" id="SSF50729">
    <property type="entry name" value="PH domain-like"/>
    <property type="match status" value="1"/>
</dbReference>
<dbReference type="PANTHER" id="PTHR23280:SF21">
    <property type="entry name" value="PROTEIN 4.1 HOMOLOG"/>
    <property type="match status" value="1"/>
</dbReference>
<dbReference type="InterPro" id="IPR000299">
    <property type="entry name" value="FERM_domain"/>
</dbReference>
<dbReference type="InterPro" id="IPR018980">
    <property type="entry name" value="FERM_PH-like_C"/>
</dbReference>
<dbReference type="SMART" id="SM01196">
    <property type="entry name" value="FERM_C"/>
    <property type="match status" value="1"/>
</dbReference>
<feature type="compositionally biased region" description="Polar residues" evidence="1">
    <location>
        <begin position="184"/>
        <end position="198"/>
    </location>
</feature>
<keyword evidence="4" id="KW-1185">Reference proteome</keyword>
<reference evidence="3" key="1">
    <citation type="submission" date="2019-03" db="EMBL/GenBank/DDBJ databases">
        <title>Improved annotation for the trematode Fasciola hepatica.</title>
        <authorList>
            <person name="Choi Y.-J."/>
            <person name="Martin J."/>
            <person name="Mitreva M."/>
        </authorList>
    </citation>
    <scope>NUCLEOTIDE SEQUENCE [LARGE SCALE GENOMIC DNA]</scope>
</reference>
<dbReference type="SMART" id="SM00295">
    <property type="entry name" value="B41"/>
    <property type="match status" value="1"/>
</dbReference>
<organism evidence="3 4">
    <name type="scientific">Fasciola hepatica</name>
    <name type="common">Liver fluke</name>
    <dbReference type="NCBI Taxonomy" id="6192"/>
    <lineage>
        <taxon>Eukaryota</taxon>
        <taxon>Metazoa</taxon>
        <taxon>Spiralia</taxon>
        <taxon>Lophotrochozoa</taxon>
        <taxon>Platyhelminthes</taxon>
        <taxon>Trematoda</taxon>
        <taxon>Digenea</taxon>
        <taxon>Plagiorchiida</taxon>
        <taxon>Echinostomata</taxon>
        <taxon>Echinostomatoidea</taxon>
        <taxon>Fasciolidae</taxon>
        <taxon>Fasciola</taxon>
    </lineage>
</organism>
<feature type="compositionally biased region" description="Polar residues" evidence="1">
    <location>
        <begin position="788"/>
        <end position="800"/>
    </location>
</feature>
<dbReference type="InterPro" id="IPR035963">
    <property type="entry name" value="FERM_2"/>
</dbReference>
<evidence type="ECO:0000256" key="1">
    <source>
        <dbReference type="SAM" id="MobiDB-lite"/>
    </source>
</evidence>
<gene>
    <name evidence="3" type="ORF">D915_007291</name>
</gene>
<feature type="region of interest" description="Disordered" evidence="1">
    <location>
        <begin position="787"/>
        <end position="842"/>
    </location>
</feature>
<name>A0A4E0R3L6_FASHE</name>
<feature type="compositionally biased region" description="Pro residues" evidence="1">
    <location>
        <begin position="947"/>
        <end position="959"/>
    </location>
</feature>
<dbReference type="InterPro" id="IPR019749">
    <property type="entry name" value="Band_41_domain"/>
</dbReference>
<dbReference type="InterPro" id="IPR018979">
    <property type="entry name" value="FERM_N"/>
</dbReference>
<sequence length="1113" mass="123376">MSELEEQDADEDVWHLRQPLVSRTSSVGGLPPRVCDENQRAVNTDQNISQTNFPSDPAADQTETHCHLGEASSAKRSFSVLASIKDTLSSVFHTPTVPSVAATDLLCRVILLDGQSLHFSLKLNAVGWDLFSRVTGYLGLEQDDFFGLTYSIANSASLAEPDDNVTDVAVDESVSPFFEPASGDQKSSWLISSASTSGPVEPPRSNSTATRRRASERQTRTLSHSMRFSELWKRNRTYVGDVLFWLDLDKRISKQCKGSPYVFHFQVKYFVPHPDRDIYCTEARRHYCLQLRQHLLTGRLPCSFNTHILLGAYISQFVLGDAHPRHSVSSDSVGPSACSSFSSRRDSRAVSQSEARSLGSERACSLAEPESSDLDHDVNNGNDAGSNDYKTDQIAWVAKPRRGEDTPVFRRKCATLGHPGSQGARPSFDCSRSIRSDSAHSAYLSVLPHLNRISRSSSRGRPRVGLSVETDEDLDDDNNGVLVAEGSCFNAVQLPVTEWAESPGANWPYPSPTGYYCPEMLARIARLHRRFRGMPRSCAERRFLRQAKRLSMYGVELHLVKRVTINHRPTADRSTLQGLYRSLSNLKRSLTGQNRHDLACMQIDHPETCQQHHRLFVSQVPGMLPFNFNAYPEFAFALGVCVTGLILYWGQLRVARFAWPRIVEISLQHSDFLLTVRQADQDSPGRVLCYTLGLPSPKLAMHLFASCVGHHRYFRLGAGLSRSPQEVRDPVTSVSRPSPVTAVPLISVTESITPASRPSNVRGRSSTGQQRARLRHWLHCFIPRTVESDSSGSTRATQPRRQSHRDRSTVTPRVTTHTRSPDRNAPAIPDAPDATPTDDSSNELWLRRGSHAVPPCVIPESSNSNTSERGTVCTVPVKVVEATPNRPCWVSRNVVSRISESPIVPTIRRVRSALSGTQRIAAPNATRPVSFSAMHKRAVLNNVTTRPIPPPRPKQPPTPADARHNRLIASLTKSSSSNESGKMTPDLLVNWDAIPLVPTYTAMFTPHGILVHTSRLDVKSPTKDNHTENEPSDLCLSELVSICSGPQQTSTPNHNKRKVLSQSIPLVPTRSVRLTFSLSQMNSYRIPDSTPLKTVKGLCIPLVATKSVYLHYS</sequence>
<dbReference type="SUPFAM" id="SSF47031">
    <property type="entry name" value="Second domain of FERM"/>
    <property type="match status" value="1"/>
</dbReference>
<comment type="caution">
    <text evidence="3">The sequence shown here is derived from an EMBL/GenBank/DDBJ whole genome shotgun (WGS) entry which is preliminary data.</text>
</comment>
<dbReference type="InterPro" id="IPR011993">
    <property type="entry name" value="PH-like_dom_sf"/>
</dbReference>